<dbReference type="SFLD" id="SFLDG00179">
    <property type="entry name" value="mandelate_racemase"/>
    <property type="match status" value="1"/>
</dbReference>
<keyword evidence="1" id="KW-0456">Lyase</keyword>
<evidence type="ECO:0000259" key="2">
    <source>
        <dbReference type="SMART" id="SM00922"/>
    </source>
</evidence>
<dbReference type="EMBL" id="JACNJN010000063">
    <property type="protein sequence ID" value="MBC8334396.1"/>
    <property type="molecule type" value="Genomic_DNA"/>
</dbReference>
<dbReference type="PROSITE" id="PS00908">
    <property type="entry name" value="MR_MLE_1"/>
    <property type="match status" value="1"/>
</dbReference>
<proteinExistence type="predicted"/>
<dbReference type="InterPro" id="IPR029065">
    <property type="entry name" value="Enolase_C-like"/>
</dbReference>
<dbReference type="SFLD" id="SFLDS00001">
    <property type="entry name" value="Enolase"/>
    <property type="match status" value="1"/>
</dbReference>
<dbReference type="SUPFAM" id="SSF51604">
    <property type="entry name" value="Enolase C-terminal domain-like"/>
    <property type="match status" value="1"/>
</dbReference>
<dbReference type="Pfam" id="PF13378">
    <property type="entry name" value="MR_MLE_C"/>
    <property type="match status" value="1"/>
</dbReference>
<dbReference type="InterPro" id="IPR018110">
    <property type="entry name" value="Mandel_Rmase/mucon_lact_enz_CS"/>
</dbReference>
<dbReference type="Pfam" id="PF02746">
    <property type="entry name" value="MR_MLE_N"/>
    <property type="match status" value="1"/>
</dbReference>
<evidence type="ECO:0000313" key="3">
    <source>
        <dbReference type="EMBL" id="MBC8334396.1"/>
    </source>
</evidence>
<dbReference type="Gene3D" id="3.20.20.120">
    <property type="entry name" value="Enolase-like C-terminal domain"/>
    <property type="match status" value="1"/>
</dbReference>
<evidence type="ECO:0000256" key="1">
    <source>
        <dbReference type="ARBA" id="ARBA00023239"/>
    </source>
</evidence>
<dbReference type="InterPro" id="IPR036849">
    <property type="entry name" value="Enolase-like_C_sf"/>
</dbReference>
<organism evidence="3 4">
    <name type="scientific">Candidatus Desulfolinea nitratireducens</name>
    <dbReference type="NCBI Taxonomy" id="2841698"/>
    <lineage>
        <taxon>Bacteria</taxon>
        <taxon>Bacillati</taxon>
        <taxon>Chloroflexota</taxon>
        <taxon>Anaerolineae</taxon>
        <taxon>Anaerolineales</taxon>
        <taxon>Anaerolineales incertae sedis</taxon>
        <taxon>Candidatus Desulfolinea</taxon>
    </lineage>
</organism>
<name>A0A8J6NK93_9CHLR</name>
<feature type="domain" description="Mandelate racemase/muconate lactonizing enzyme C-terminal" evidence="2">
    <location>
        <begin position="124"/>
        <end position="273"/>
    </location>
</feature>
<dbReference type="SMART" id="SM00922">
    <property type="entry name" value="MR_MLE"/>
    <property type="match status" value="1"/>
</dbReference>
<gene>
    <name evidence="3" type="ORF">H8E29_03950</name>
</gene>
<comment type="caution">
    <text evidence="3">The sequence shown here is derived from an EMBL/GenBank/DDBJ whole genome shotgun (WGS) entry which is preliminary data.</text>
</comment>
<accession>A0A8J6NK93</accession>
<dbReference type="GO" id="GO:0016829">
    <property type="term" value="F:lyase activity"/>
    <property type="evidence" value="ECO:0007669"/>
    <property type="project" value="UniProtKB-KW"/>
</dbReference>
<dbReference type="GO" id="GO:0009063">
    <property type="term" value="P:amino acid catabolic process"/>
    <property type="evidence" value="ECO:0007669"/>
    <property type="project" value="InterPro"/>
</dbReference>
<dbReference type="InterPro" id="IPR029017">
    <property type="entry name" value="Enolase-like_N"/>
</dbReference>
<dbReference type="Gene3D" id="3.30.390.10">
    <property type="entry name" value="Enolase-like, N-terminal domain"/>
    <property type="match status" value="1"/>
</dbReference>
<dbReference type="AlphaFoldDB" id="A0A8J6NK93"/>
<dbReference type="PANTHER" id="PTHR48080:SF2">
    <property type="entry name" value="D-GALACTONATE DEHYDRATASE"/>
    <property type="match status" value="1"/>
</dbReference>
<dbReference type="InterPro" id="IPR013342">
    <property type="entry name" value="Mandelate_racemase_C"/>
</dbReference>
<dbReference type="PANTHER" id="PTHR48080">
    <property type="entry name" value="D-GALACTONATE DEHYDRATASE-RELATED"/>
    <property type="match status" value="1"/>
</dbReference>
<dbReference type="CDD" id="cd03316">
    <property type="entry name" value="MR_like"/>
    <property type="match status" value="1"/>
</dbReference>
<dbReference type="InterPro" id="IPR013341">
    <property type="entry name" value="Mandelate_racemase_N_dom"/>
</dbReference>
<sequence>MKIVDLKCAVIGHSPIVRIVTDEGIYGHGEIEATKYFLKPQVLFYKPYLIGEDPTNVESVMRKIRRLGSFKPWGSAVSAIEIALWDIAGKAAGIPVYKLLGGKVRDKVRAYNGGVRFPMTGSEPEDYAENVAKMKASPEGFSIIKQGIGFHSAMPLQVPDFFFGEVPEQESQVWSIEEFLSRRPTQKDPPHPNRGLLTERGMKHVIACVEAMKDVLGDEVGLALDCGPGWMPTDIIRFAKAVEPLNLMWLEDTFTGDYSPYVLADIYRDITTSTSTPIHTGEQIYLRQNFKELIENHAVNIIGPDPADIGGIAELKWVAEYADLHGILIAPHGIFDGLFGLAAHVQVAATLPQNFIGFEYPVAHPDWWYEIVEGLPNPIVQNSLIEVWDAPGLGVDFNIDKAQKYLSEEDKDYFD</sequence>
<dbReference type="SUPFAM" id="SSF54826">
    <property type="entry name" value="Enolase N-terminal domain-like"/>
    <property type="match status" value="1"/>
</dbReference>
<dbReference type="Proteomes" id="UP000614469">
    <property type="component" value="Unassembled WGS sequence"/>
</dbReference>
<protein>
    <submittedName>
        <fullName evidence="3">Mandelate racemase/muconate lactonizing enzyme family protein</fullName>
    </submittedName>
</protein>
<evidence type="ECO:0000313" key="4">
    <source>
        <dbReference type="Proteomes" id="UP000614469"/>
    </source>
</evidence>
<dbReference type="InterPro" id="IPR034593">
    <property type="entry name" value="DgoD-like"/>
</dbReference>
<reference evidence="3 4" key="1">
    <citation type="submission" date="2020-08" db="EMBL/GenBank/DDBJ databases">
        <title>Bridging the membrane lipid divide: bacteria of the FCB group superphylum have the potential to synthesize archaeal ether lipids.</title>
        <authorList>
            <person name="Villanueva L."/>
            <person name="Von Meijenfeldt F.A.B."/>
            <person name="Westbye A.B."/>
            <person name="Yadav S."/>
            <person name="Hopmans E.C."/>
            <person name="Dutilh B.E."/>
            <person name="Sinninghe Damste J.S."/>
        </authorList>
    </citation>
    <scope>NUCLEOTIDE SEQUENCE [LARGE SCALE GENOMIC DNA]</scope>
    <source>
        <strain evidence="3">NIOZ-UU36</strain>
    </source>
</reference>